<dbReference type="KEGG" id="same:SAMCFNEI73_pC1897"/>
<keyword evidence="1" id="KW-0732">Signal</keyword>
<evidence type="ECO:0000313" key="3">
    <source>
        <dbReference type="EMBL" id="APG95597.1"/>
    </source>
</evidence>
<dbReference type="AlphaFoldDB" id="A0A1L3LZR4"/>
<dbReference type="PANTHER" id="PTHR43037">
    <property type="entry name" value="UNNAMED PRODUCT-RELATED"/>
    <property type="match status" value="1"/>
</dbReference>
<evidence type="ECO:0000313" key="4">
    <source>
        <dbReference type="Proteomes" id="UP000182306"/>
    </source>
</evidence>
<dbReference type="InterPro" id="IPR010126">
    <property type="entry name" value="Esterase_phb"/>
</dbReference>
<evidence type="ECO:0000256" key="1">
    <source>
        <dbReference type="ARBA" id="ARBA00022729"/>
    </source>
</evidence>
<dbReference type="GO" id="GO:0005576">
    <property type="term" value="C:extracellular region"/>
    <property type="evidence" value="ECO:0007669"/>
    <property type="project" value="InterPro"/>
</dbReference>
<dbReference type="RefSeq" id="WP_064252848.1">
    <property type="nucleotide sequence ID" value="NZ_CP013110.1"/>
</dbReference>
<keyword evidence="4" id="KW-1185">Reference proteome</keyword>
<dbReference type="Gene3D" id="3.40.50.1820">
    <property type="entry name" value="alpha/beta hydrolase"/>
    <property type="match status" value="1"/>
</dbReference>
<dbReference type="Pfam" id="PF10503">
    <property type="entry name" value="Esterase_PHB"/>
    <property type="match status" value="1"/>
</dbReference>
<dbReference type="InterPro" id="IPR050955">
    <property type="entry name" value="Plant_Biomass_Hydrol_Est"/>
</dbReference>
<dbReference type="OrthoDB" id="9767239at2"/>
<dbReference type="SUPFAM" id="SSF53474">
    <property type="entry name" value="alpha/beta-Hydrolases"/>
    <property type="match status" value="2"/>
</dbReference>
<organism evidence="3 4">
    <name type="scientific">Sinorhizobium americanum</name>
    <dbReference type="NCBI Taxonomy" id="194963"/>
    <lineage>
        <taxon>Bacteria</taxon>
        <taxon>Pseudomonadati</taxon>
        <taxon>Pseudomonadota</taxon>
        <taxon>Alphaproteobacteria</taxon>
        <taxon>Hyphomicrobiales</taxon>
        <taxon>Rhizobiaceae</taxon>
        <taxon>Sinorhizobium/Ensifer group</taxon>
        <taxon>Sinorhizobium</taxon>
    </lineage>
</organism>
<keyword evidence="2" id="KW-0378">Hydrolase</keyword>
<dbReference type="EMBL" id="CP013110">
    <property type="protein sequence ID" value="APG95597.1"/>
    <property type="molecule type" value="Genomic_DNA"/>
</dbReference>
<geneLocation type="plasmid" evidence="3 4">
    <name>C</name>
</geneLocation>
<protein>
    <submittedName>
        <fullName evidence="3">Poly(3-hydroxyalkanoate) depolymerase C</fullName>
    </submittedName>
</protein>
<gene>
    <name evidence="3" type="primary">phaZ</name>
    <name evidence="3" type="ORF">SAMCFNEI73_pC1897</name>
</gene>
<sequence length="363" mass="39031">MRTVPDTVARITRLKSGKAEPAQPRNRLFALTNFGSNPGALKAKCYLPKSLAKKPALVVVLHGCTQIPADYDAGSGWSKMADEHGFALLYPQQVRDNNGNLCFNWFLSDDIGRDKGEALSIRQMIGTMVSRHKLASERVYVTGLSAGGAMANVLLATYPDVFAGGAIIAGLPYGTASTVSGAFERMRGHGIPKSRELRAGLRAASPHTGPWPTLSVWYGTGDSTVAEANARAIVEQWRGVHDVASAPAVTDTVDGQTRKVWRDADGRDRIALYSIHDMGHGLPLNVASGYGKSGPYMLDVGISSTVHIAQSWGLTRKPASGRRRKAAAKPISARVMPADRSSPRDDKIRKAIDYALRATGLKR</sequence>
<dbReference type="Proteomes" id="UP000182306">
    <property type="component" value="Plasmid C"/>
</dbReference>
<name>A0A1L3LZR4_9HYPH</name>
<dbReference type="GO" id="GO:0016787">
    <property type="term" value="F:hydrolase activity"/>
    <property type="evidence" value="ECO:0007669"/>
    <property type="project" value="UniProtKB-KW"/>
</dbReference>
<reference evidence="3 4" key="1">
    <citation type="submission" date="2015-10" db="EMBL/GenBank/DDBJ databases">
        <title>Genomic differences between typical nodule nitrogen-fixing rhizobial strains and those coming from bean seeds.</title>
        <authorList>
            <person name="Peralta H."/>
            <person name="Aguilar-Vera A."/>
            <person name="Diaz R."/>
            <person name="Mora Y."/>
            <person name="Martinez-Batallar G."/>
            <person name="Salazar E."/>
            <person name="Vargas-Lagunas C."/>
            <person name="Encarnacion S."/>
            <person name="Girard L."/>
            <person name="Mora J."/>
        </authorList>
    </citation>
    <scope>NUCLEOTIDE SEQUENCE [LARGE SCALE GENOMIC DNA]</scope>
    <source>
        <strain evidence="3 4">CFNEI 73</strain>
        <plasmid evidence="3 4">C</plasmid>
    </source>
</reference>
<dbReference type="InterPro" id="IPR029058">
    <property type="entry name" value="AB_hydrolase_fold"/>
</dbReference>
<dbReference type="NCBIfam" id="TIGR01840">
    <property type="entry name" value="esterase_phb"/>
    <property type="match status" value="1"/>
</dbReference>
<proteinExistence type="predicted"/>
<evidence type="ECO:0000256" key="2">
    <source>
        <dbReference type="ARBA" id="ARBA00022801"/>
    </source>
</evidence>
<dbReference type="PANTHER" id="PTHR43037:SF1">
    <property type="entry name" value="BLL1128 PROTEIN"/>
    <property type="match status" value="1"/>
</dbReference>
<keyword evidence="3" id="KW-0614">Plasmid</keyword>
<accession>A0A1L3LZR4</accession>